<dbReference type="SUPFAM" id="SSF52540">
    <property type="entry name" value="P-loop containing nucleoside triphosphate hydrolases"/>
    <property type="match status" value="1"/>
</dbReference>
<proteinExistence type="predicted"/>
<reference evidence="3" key="1">
    <citation type="journal article" date="2020" name="Stud. Mycol.">
        <title>101 Dothideomycetes genomes: a test case for predicting lifestyles and emergence of pathogens.</title>
        <authorList>
            <person name="Haridas S."/>
            <person name="Albert R."/>
            <person name="Binder M."/>
            <person name="Bloem J."/>
            <person name="Labutti K."/>
            <person name="Salamov A."/>
            <person name="Andreopoulos B."/>
            <person name="Baker S."/>
            <person name="Barry K."/>
            <person name="Bills G."/>
            <person name="Bluhm B."/>
            <person name="Cannon C."/>
            <person name="Castanera R."/>
            <person name="Culley D."/>
            <person name="Daum C."/>
            <person name="Ezra D."/>
            <person name="Gonzalez J."/>
            <person name="Henrissat B."/>
            <person name="Kuo A."/>
            <person name="Liang C."/>
            <person name="Lipzen A."/>
            <person name="Lutzoni F."/>
            <person name="Magnuson J."/>
            <person name="Mondo S."/>
            <person name="Nolan M."/>
            <person name="Ohm R."/>
            <person name="Pangilinan J."/>
            <person name="Park H.-J."/>
            <person name="Ramirez L."/>
            <person name="Alfaro M."/>
            <person name="Sun H."/>
            <person name="Tritt A."/>
            <person name="Yoshinaga Y."/>
            <person name="Zwiers L.-H."/>
            <person name="Turgeon B."/>
            <person name="Goodwin S."/>
            <person name="Spatafora J."/>
            <person name="Crous P."/>
            <person name="Grigoriev I."/>
        </authorList>
    </citation>
    <scope>NUCLEOTIDE SEQUENCE</scope>
    <source>
        <strain evidence="3">CBS 207.26</strain>
    </source>
</reference>
<protein>
    <recommendedName>
        <fullName evidence="2">Nephrocystin 3-like N-terminal domain-containing protein</fullName>
    </recommendedName>
</protein>
<dbReference type="OrthoDB" id="7464126at2759"/>
<dbReference type="Pfam" id="PF23397">
    <property type="entry name" value="DUF7104"/>
    <property type="match status" value="1"/>
</dbReference>
<evidence type="ECO:0000313" key="4">
    <source>
        <dbReference type="Proteomes" id="UP000800200"/>
    </source>
</evidence>
<dbReference type="AlphaFoldDB" id="A0A6A6DF71"/>
<keyword evidence="4" id="KW-1185">Reference proteome</keyword>
<evidence type="ECO:0000313" key="3">
    <source>
        <dbReference type="EMBL" id="KAF2178144.1"/>
    </source>
</evidence>
<feature type="domain" description="Nephrocystin 3-like N-terminal" evidence="2">
    <location>
        <begin position="269"/>
        <end position="442"/>
    </location>
</feature>
<accession>A0A6A6DF71</accession>
<name>A0A6A6DF71_9PEZI</name>
<evidence type="ECO:0000259" key="2">
    <source>
        <dbReference type="Pfam" id="PF24883"/>
    </source>
</evidence>
<dbReference type="Proteomes" id="UP000800200">
    <property type="component" value="Unassembled WGS sequence"/>
</dbReference>
<sequence length="844" mass="95277">MALPKVSRKSINDLWALAAAQLNAEDRRNIDFGHPNKLNILVDLHALTENSKQTSIERRWKYTRKSGETVILRDVFAKIVRWIDIFKQVGDVAIQYDPVHAALPWAGIRFVLQIAGNDLNKFAAVVEGVAWIAELICRHAVIENFYLQSTFDATRELERALVKLIKKSGFSRAEFLPKEFNTYLNDICAAQDSVSKCTALIDRHDQVHNHAELKRLLTDIDAPLRRMNDNLRNMHDDLQAFKRAEILQWLSPEPYIQHHEQTKQGVLPGTGQWLLSDPVFEKWKKESASSILWLHGIPGSGKSKLVSIVIEDALNSFHAGHNPQPVYFYSSRNAAEPGRSDPKAILASLARQLSSQKPGRSLLKPTVDLYREKEAEGFASGSLRVEESCALIVQLTEQYPLTTIVIDALDECDPGKRRDLLKSLEQILREPSGLVKIFVSSRDDHDIVSRLQRYLNLEIKSDRNSDDIVAFVKDRTERLIEDEELLQYSDSKVEMKEFIVKKVIEGATGMFRWASMQLQYLCSFSIDADIRKSLGRLPPDLNTLYAEIYDVLSSKPGEFQKTVFRNVLSWLLCAQRTMKRTEFLAAVSTIPQTSDSAVSISKDIVLKVCNNFVIFDAQLDTFRFTHLSVREFLEQRQEYTSTTTNALAAEVCLWALLSINPNPTTKKFLSKLGHYLTVESSKVNELREYSDVHWAVHCQLAADERSSGILKSTFRHFVSGDGGAASAIALWNARLQNNLYRVEPELDKRLNDAQVNSASTLLATLFVSCAFDLPEIIEDMDEGQILQASSANEQGRSLLDVSVTHGSCGSLKILLKQHRSDMQITEEVVKAAAGNGARRRSQDY</sequence>
<dbReference type="PANTHER" id="PTHR10039:SF16">
    <property type="entry name" value="GPI INOSITOL-DEACYLASE"/>
    <property type="match status" value="1"/>
</dbReference>
<gene>
    <name evidence="3" type="ORF">K469DRAFT_695780</name>
</gene>
<dbReference type="PANTHER" id="PTHR10039">
    <property type="entry name" value="AMELOGENIN"/>
    <property type="match status" value="1"/>
</dbReference>
<dbReference type="Gene3D" id="3.40.50.300">
    <property type="entry name" value="P-loop containing nucleotide triphosphate hydrolases"/>
    <property type="match status" value="1"/>
</dbReference>
<dbReference type="InterPro" id="IPR056884">
    <property type="entry name" value="NPHP3-like_N"/>
</dbReference>
<dbReference type="EMBL" id="ML994678">
    <property type="protein sequence ID" value="KAF2178144.1"/>
    <property type="molecule type" value="Genomic_DNA"/>
</dbReference>
<organism evidence="3 4">
    <name type="scientific">Zopfia rhizophila CBS 207.26</name>
    <dbReference type="NCBI Taxonomy" id="1314779"/>
    <lineage>
        <taxon>Eukaryota</taxon>
        <taxon>Fungi</taxon>
        <taxon>Dikarya</taxon>
        <taxon>Ascomycota</taxon>
        <taxon>Pezizomycotina</taxon>
        <taxon>Dothideomycetes</taxon>
        <taxon>Dothideomycetes incertae sedis</taxon>
        <taxon>Zopfiaceae</taxon>
        <taxon>Zopfia</taxon>
    </lineage>
</organism>
<dbReference type="InterPro" id="IPR027417">
    <property type="entry name" value="P-loop_NTPase"/>
</dbReference>
<keyword evidence="1" id="KW-0677">Repeat</keyword>
<dbReference type="InterPro" id="IPR055530">
    <property type="entry name" value="DUF7104"/>
</dbReference>
<evidence type="ECO:0000256" key="1">
    <source>
        <dbReference type="ARBA" id="ARBA00022737"/>
    </source>
</evidence>
<dbReference type="Pfam" id="PF24883">
    <property type="entry name" value="NPHP3_N"/>
    <property type="match status" value="1"/>
</dbReference>